<dbReference type="InterPro" id="IPR023393">
    <property type="entry name" value="START-like_dom_sf"/>
</dbReference>
<dbReference type="InterPro" id="IPR019587">
    <property type="entry name" value="Polyketide_cyclase/dehydratase"/>
</dbReference>
<reference evidence="2" key="1">
    <citation type="submission" date="2023-07" db="EMBL/GenBank/DDBJ databases">
        <title>30 novel species of actinomycetes from the DSMZ collection.</title>
        <authorList>
            <person name="Nouioui I."/>
        </authorList>
    </citation>
    <scope>NUCLEOTIDE SEQUENCE [LARGE SCALE GENOMIC DNA]</scope>
    <source>
        <strain evidence="2">DSM 42041</strain>
    </source>
</reference>
<dbReference type="RefSeq" id="WP_311676266.1">
    <property type="nucleotide sequence ID" value="NZ_JAVREQ010000056.1"/>
</dbReference>
<evidence type="ECO:0000313" key="1">
    <source>
        <dbReference type="EMBL" id="MDT0382696.1"/>
    </source>
</evidence>
<dbReference type="EMBL" id="JAVREQ010000056">
    <property type="protein sequence ID" value="MDT0382696.1"/>
    <property type="molecule type" value="Genomic_DNA"/>
</dbReference>
<sequence>MGRYEHSTTVRTDPQALFDYVAQVGNLPAYMNAMTAAEPAGEGRVFVSAEVEGQRREGEAWFEVDRDRRSMRWGSPGPNDYSGELSVTDAGPESAGLRVVLNTERADGPGIRAGLETTLANVKRLIEGSGTETT</sequence>
<name>A0ABU2P0C4_9ACTN</name>
<organism evidence="1 2">
    <name type="scientific">Streptomyces hazeniae</name>
    <dbReference type="NCBI Taxonomy" id="3075538"/>
    <lineage>
        <taxon>Bacteria</taxon>
        <taxon>Bacillati</taxon>
        <taxon>Actinomycetota</taxon>
        <taxon>Actinomycetes</taxon>
        <taxon>Kitasatosporales</taxon>
        <taxon>Streptomycetaceae</taxon>
        <taxon>Streptomyces</taxon>
    </lineage>
</organism>
<dbReference type="SUPFAM" id="SSF55961">
    <property type="entry name" value="Bet v1-like"/>
    <property type="match status" value="1"/>
</dbReference>
<gene>
    <name evidence="1" type="ORF">RM572_28505</name>
</gene>
<protein>
    <submittedName>
        <fullName evidence="1">SRPBCC family protein</fullName>
    </submittedName>
</protein>
<accession>A0ABU2P0C4</accession>
<dbReference type="Gene3D" id="3.30.530.20">
    <property type="match status" value="1"/>
</dbReference>
<proteinExistence type="predicted"/>
<keyword evidence="2" id="KW-1185">Reference proteome</keyword>
<dbReference type="Proteomes" id="UP001183414">
    <property type="component" value="Unassembled WGS sequence"/>
</dbReference>
<evidence type="ECO:0000313" key="2">
    <source>
        <dbReference type="Proteomes" id="UP001183414"/>
    </source>
</evidence>
<comment type="caution">
    <text evidence="1">The sequence shown here is derived from an EMBL/GenBank/DDBJ whole genome shotgun (WGS) entry which is preliminary data.</text>
</comment>
<dbReference type="Pfam" id="PF10604">
    <property type="entry name" value="Polyketide_cyc2"/>
    <property type="match status" value="1"/>
</dbReference>